<feature type="compositionally biased region" description="Low complexity" evidence="1">
    <location>
        <begin position="45"/>
        <end position="55"/>
    </location>
</feature>
<keyword evidence="3" id="KW-1185">Reference proteome</keyword>
<comment type="caution">
    <text evidence="2">The sequence shown here is derived from an EMBL/GenBank/DDBJ whole genome shotgun (WGS) entry which is preliminary data.</text>
</comment>
<evidence type="ECO:0000256" key="1">
    <source>
        <dbReference type="SAM" id="MobiDB-lite"/>
    </source>
</evidence>
<evidence type="ECO:0000313" key="2">
    <source>
        <dbReference type="EMBL" id="KAF6755622.1"/>
    </source>
</evidence>
<dbReference type="EMBL" id="JACGCI010000029">
    <property type="protein sequence ID" value="KAF6755622.1"/>
    <property type="molecule type" value="Genomic_DNA"/>
</dbReference>
<feature type="compositionally biased region" description="Polar residues" evidence="1">
    <location>
        <begin position="72"/>
        <end position="82"/>
    </location>
</feature>
<reference evidence="2 3" key="1">
    <citation type="submission" date="2020-07" db="EMBL/GenBank/DDBJ databases">
        <title>Comparative genomics of pyrophilous fungi reveals a link between fire events and developmental genes.</title>
        <authorList>
            <consortium name="DOE Joint Genome Institute"/>
            <person name="Steindorff A.S."/>
            <person name="Carver A."/>
            <person name="Calhoun S."/>
            <person name="Stillman K."/>
            <person name="Liu H."/>
            <person name="Lipzen A."/>
            <person name="Pangilinan J."/>
            <person name="Labutti K."/>
            <person name="Bruns T.D."/>
            <person name="Grigoriev I.V."/>
        </authorList>
    </citation>
    <scope>NUCLEOTIDE SEQUENCE [LARGE SCALE GENOMIC DNA]</scope>
    <source>
        <strain evidence="2 3">CBS 144469</strain>
    </source>
</reference>
<evidence type="ECO:0000313" key="3">
    <source>
        <dbReference type="Proteomes" id="UP000521943"/>
    </source>
</evidence>
<accession>A0A8H6I0D9</accession>
<feature type="region of interest" description="Disordered" evidence="1">
    <location>
        <begin position="26"/>
        <end position="82"/>
    </location>
</feature>
<protein>
    <submittedName>
        <fullName evidence="2">Uncharacterized protein</fullName>
    </submittedName>
</protein>
<organism evidence="2 3">
    <name type="scientific">Ephemerocybe angulata</name>
    <dbReference type="NCBI Taxonomy" id="980116"/>
    <lineage>
        <taxon>Eukaryota</taxon>
        <taxon>Fungi</taxon>
        <taxon>Dikarya</taxon>
        <taxon>Basidiomycota</taxon>
        <taxon>Agaricomycotina</taxon>
        <taxon>Agaricomycetes</taxon>
        <taxon>Agaricomycetidae</taxon>
        <taxon>Agaricales</taxon>
        <taxon>Agaricineae</taxon>
        <taxon>Psathyrellaceae</taxon>
        <taxon>Ephemerocybe</taxon>
    </lineage>
</organism>
<name>A0A8H6I0D9_9AGAR</name>
<gene>
    <name evidence="2" type="ORF">DFP72DRAFT_847340</name>
</gene>
<proteinExistence type="predicted"/>
<feature type="compositionally biased region" description="Basic and acidic residues" evidence="1">
    <location>
        <begin position="26"/>
        <end position="44"/>
    </location>
</feature>
<dbReference type="Proteomes" id="UP000521943">
    <property type="component" value="Unassembled WGS sequence"/>
</dbReference>
<sequence length="240" mass="26714">MERRTGTRELECKDDRGVGVEVLKVEDGGWRTKRNETTTDERAHPNPVVPHHIPPTSSLPQQPAPHPARPSKTPSRLPTVPPSNLLQARWCGGAGRCGAAGAAWARRASSTCVGADPSLQTPRWVLLQPFRCLEGLSIQRRSASGWMSFGNVGVEGLGLYGRVRYTRSMKCEVKMAHSEYIHLHPSRSYPVHGVSGLDRNVRGYRQAPATWEEGIGRGSDLRWKLCWLHMFRVVKPVEGR</sequence>
<dbReference type="AlphaFoldDB" id="A0A8H6I0D9"/>